<evidence type="ECO:0000313" key="2">
    <source>
        <dbReference type="EMBL" id="CAI9591017.1"/>
    </source>
</evidence>
<evidence type="ECO:0000313" key="3">
    <source>
        <dbReference type="Proteomes" id="UP001162483"/>
    </source>
</evidence>
<proteinExistence type="predicted"/>
<reference evidence="2" key="1">
    <citation type="submission" date="2023-05" db="EMBL/GenBank/DDBJ databases">
        <authorList>
            <person name="Stuckert A."/>
        </authorList>
    </citation>
    <scope>NUCLEOTIDE SEQUENCE</scope>
</reference>
<evidence type="ECO:0000256" key="1">
    <source>
        <dbReference type="SAM" id="MobiDB-lite"/>
    </source>
</evidence>
<feature type="non-terminal residue" evidence="2">
    <location>
        <position position="94"/>
    </location>
</feature>
<organism evidence="2 3">
    <name type="scientific">Staurois parvus</name>
    <dbReference type="NCBI Taxonomy" id="386267"/>
    <lineage>
        <taxon>Eukaryota</taxon>
        <taxon>Metazoa</taxon>
        <taxon>Chordata</taxon>
        <taxon>Craniata</taxon>
        <taxon>Vertebrata</taxon>
        <taxon>Euteleostomi</taxon>
        <taxon>Amphibia</taxon>
        <taxon>Batrachia</taxon>
        <taxon>Anura</taxon>
        <taxon>Neobatrachia</taxon>
        <taxon>Ranoidea</taxon>
        <taxon>Ranidae</taxon>
        <taxon>Staurois</taxon>
    </lineage>
</organism>
<comment type="caution">
    <text evidence="2">The sequence shown here is derived from an EMBL/GenBank/DDBJ whole genome shotgun (WGS) entry which is preliminary data.</text>
</comment>
<dbReference type="EMBL" id="CATNWA010016231">
    <property type="protein sequence ID" value="CAI9591017.1"/>
    <property type="molecule type" value="Genomic_DNA"/>
</dbReference>
<feature type="non-terminal residue" evidence="2">
    <location>
        <position position="1"/>
    </location>
</feature>
<accession>A0ABN9F2Z6</accession>
<feature type="region of interest" description="Disordered" evidence="1">
    <location>
        <begin position="32"/>
        <end position="55"/>
    </location>
</feature>
<dbReference type="Proteomes" id="UP001162483">
    <property type="component" value="Unassembled WGS sequence"/>
</dbReference>
<protein>
    <submittedName>
        <fullName evidence="2">Uncharacterized protein</fullName>
    </submittedName>
</protein>
<name>A0ABN9F2Z6_9NEOB</name>
<sequence length="94" mass="9954">LGSPPKRCGRGAEPVIPLGAAGAAAVAAVGATSGAAGGSDHRSDNRPNNTRSKVRGACQQSLQRLSELIQQEILFIQSGDQHWKRRRTCTVRIH</sequence>
<gene>
    <name evidence="2" type="ORF">SPARVUS_LOCUS11136474</name>
</gene>
<keyword evidence="3" id="KW-1185">Reference proteome</keyword>